<dbReference type="Proteomes" id="UP000030152">
    <property type="component" value="Unassembled WGS sequence"/>
</dbReference>
<evidence type="ECO:0000313" key="1">
    <source>
        <dbReference type="EMBL" id="KGO84812.1"/>
    </source>
</evidence>
<dbReference type="AlphaFoldDB" id="A0A0A2LWS3"/>
<accession>A0A0A2LWS3</accession>
<evidence type="ECO:0000313" key="2">
    <source>
        <dbReference type="Proteomes" id="UP000030152"/>
    </source>
</evidence>
<dbReference type="EMBL" id="JRLX01000035">
    <property type="protein sequence ID" value="KGO84812.1"/>
    <property type="molecule type" value="Genomic_DNA"/>
</dbReference>
<comment type="caution">
    <text evidence="1">The sequence shown here is derived from an EMBL/GenBank/DDBJ whole genome shotgun (WGS) entry which is preliminary data.</text>
</comment>
<reference evidence="1 2" key="1">
    <citation type="submission" date="2013-09" db="EMBL/GenBank/DDBJ databases">
        <authorList>
            <person name="Zeng Z."/>
            <person name="Chen C."/>
        </authorList>
    </citation>
    <scope>NUCLEOTIDE SEQUENCE [LARGE SCALE GENOMIC DNA]</scope>
    <source>
        <strain evidence="1 2">WB 3.3-2</strain>
    </source>
</reference>
<organism evidence="1 2">
    <name type="scientific">Flavobacterium rivuli WB 3.3-2 = DSM 21788</name>
    <dbReference type="NCBI Taxonomy" id="1121895"/>
    <lineage>
        <taxon>Bacteria</taxon>
        <taxon>Pseudomonadati</taxon>
        <taxon>Bacteroidota</taxon>
        <taxon>Flavobacteriia</taxon>
        <taxon>Flavobacteriales</taxon>
        <taxon>Flavobacteriaceae</taxon>
        <taxon>Flavobacterium</taxon>
    </lineage>
</organism>
<proteinExistence type="predicted"/>
<protein>
    <submittedName>
        <fullName evidence="1">Uncharacterized protein</fullName>
    </submittedName>
</protein>
<gene>
    <name evidence="1" type="ORF">Q765_19565</name>
</gene>
<dbReference type="eggNOG" id="ENOG502ZYHE">
    <property type="taxonomic scope" value="Bacteria"/>
</dbReference>
<keyword evidence="2" id="KW-1185">Reference proteome</keyword>
<name>A0A0A2LWS3_9FLAO</name>
<sequence>MFCHAQDYNKVTAYRLIDEMDDGPCSLVTYFKAGDSSFVYSARSIDAVMIKKLLSIKKKAKKWKKTGFWCRKGYIGGDMIYNMFVFEGAKVNDTLFTSDDIVIFPSKQVAYTDKNKEVYKAFNNHFKAFFDRDFKEENENRILQGRAVLDSIGVDKIVYKGKAVTQLNFQDIKNQTQSLKEIDVFESEEDSITDYLYTYEADRDIIETKNNKSIESVLINNPGTFSIDGIKVGDSEDLVVYKYPQSAKHTYAVSTKFEEMEYKYDYEITFINNKGGAVITVDKKVVSSIVIRLD</sequence>